<dbReference type="OMA" id="HATERRG"/>
<evidence type="ECO:0000313" key="2">
    <source>
        <dbReference type="EnsemblPlants" id="OB04G26570.1"/>
    </source>
</evidence>
<evidence type="ECO:0000313" key="3">
    <source>
        <dbReference type="Proteomes" id="UP000006038"/>
    </source>
</evidence>
<evidence type="ECO:0000256" key="1">
    <source>
        <dbReference type="SAM" id="MobiDB-lite"/>
    </source>
</evidence>
<feature type="compositionally biased region" description="Pro residues" evidence="1">
    <location>
        <begin position="119"/>
        <end position="130"/>
    </location>
</feature>
<protein>
    <submittedName>
        <fullName evidence="2">Uncharacterized protein</fullName>
    </submittedName>
</protein>
<dbReference type="Proteomes" id="UP000006038">
    <property type="component" value="Chromosome 4"/>
</dbReference>
<dbReference type="AlphaFoldDB" id="J3LZT2"/>
<name>J3LZT2_ORYBR</name>
<feature type="compositionally biased region" description="Basic residues" evidence="1">
    <location>
        <begin position="97"/>
        <end position="113"/>
    </location>
</feature>
<reference evidence="2" key="2">
    <citation type="submission" date="2013-04" db="UniProtKB">
        <authorList>
            <consortium name="EnsemblPlants"/>
        </authorList>
    </citation>
    <scope>IDENTIFICATION</scope>
</reference>
<dbReference type="Gramene" id="OB04G26570.1">
    <property type="protein sequence ID" value="OB04G26570.1"/>
    <property type="gene ID" value="OB04G26570"/>
</dbReference>
<feature type="compositionally biased region" description="Basic and acidic residues" evidence="1">
    <location>
        <begin position="160"/>
        <end position="177"/>
    </location>
</feature>
<dbReference type="EnsemblPlants" id="OB04G26570.1">
    <property type="protein sequence ID" value="OB04G26570.1"/>
    <property type="gene ID" value="OB04G26570"/>
</dbReference>
<proteinExistence type="predicted"/>
<feature type="region of interest" description="Disordered" evidence="1">
    <location>
        <begin position="32"/>
        <end position="225"/>
    </location>
</feature>
<keyword evidence="3" id="KW-1185">Reference proteome</keyword>
<dbReference type="HOGENOM" id="CLU_1232610_0_0_1"/>
<reference evidence="2" key="1">
    <citation type="journal article" date="2013" name="Nat. Commun.">
        <title>Whole-genome sequencing of Oryza brachyantha reveals mechanisms underlying Oryza genome evolution.</title>
        <authorList>
            <person name="Chen J."/>
            <person name="Huang Q."/>
            <person name="Gao D."/>
            <person name="Wang J."/>
            <person name="Lang Y."/>
            <person name="Liu T."/>
            <person name="Li B."/>
            <person name="Bai Z."/>
            <person name="Luis Goicoechea J."/>
            <person name="Liang C."/>
            <person name="Chen C."/>
            <person name="Zhang W."/>
            <person name="Sun S."/>
            <person name="Liao Y."/>
            <person name="Zhang X."/>
            <person name="Yang L."/>
            <person name="Song C."/>
            <person name="Wang M."/>
            <person name="Shi J."/>
            <person name="Liu G."/>
            <person name="Liu J."/>
            <person name="Zhou H."/>
            <person name="Zhou W."/>
            <person name="Yu Q."/>
            <person name="An N."/>
            <person name="Chen Y."/>
            <person name="Cai Q."/>
            <person name="Wang B."/>
            <person name="Liu B."/>
            <person name="Min J."/>
            <person name="Huang Y."/>
            <person name="Wu H."/>
            <person name="Li Z."/>
            <person name="Zhang Y."/>
            <person name="Yin Y."/>
            <person name="Song W."/>
            <person name="Jiang J."/>
            <person name="Jackson S.A."/>
            <person name="Wing R.A."/>
            <person name="Wang J."/>
            <person name="Chen M."/>
        </authorList>
    </citation>
    <scope>NUCLEOTIDE SEQUENCE [LARGE SCALE GENOMIC DNA]</scope>
    <source>
        <strain evidence="2">cv. IRGC 101232</strain>
    </source>
</reference>
<organism evidence="2">
    <name type="scientific">Oryza brachyantha</name>
    <name type="common">malo sina</name>
    <dbReference type="NCBI Taxonomy" id="4533"/>
    <lineage>
        <taxon>Eukaryota</taxon>
        <taxon>Viridiplantae</taxon>
        <taxon>Streptophyta</taxon>
        <taxon>Embryophyta</taxon>
        <taxon>Tracheophyta</taxon>
        <taxon>Spermatophyta</taxon>
        <taxon>Magnoliopsida</taxon>
        <taxon>Liliopsida</taxon>
        <taxon>Poales</taxon>
        <taxon>Poaceae</taxon>
        <taxon>BOP clade</taxon>
        <taxon>Oryzoideae</taxon>
        <taxon>Oryzeae</taxon>
        <taxon>Oryzinae</taxon>
        <taxon>Oryza</taxon>
    </lineage>
</organism>
<feature type="compositionally biased region" description="Low complexity" evidence="1">
    <location>
        <begin position="215"/>
        <end position="225"/>
    </location>
</feature>
<feature type="compositionally biased region" description="Basic residues" evidence="1">
    <location>
        <begin position="131"/>
        <end position="141"/>
    </location>
</feature>
<sequence>MCGATGQLAEAWWRRPARRHPIWIGRWATPSPVGWARRRTPIDPSRGAPERGPQRAPSSGEASGAVPARALAPKSTRRAPPPPQQQQQPHPDPAAGGRRRPRPRWRSRRRRTVRGPVPHKTPPPPLPPPPPRRRSSPRPHRLPIQIEQAHGELPVRPLGARRDREPHATERRGEEQPRPPAGGGVRSTTMPERGPERPVRRPPNRDGFLPPPPRARQLLAACLRD</sequence>
<accession>J3LZT2</accession>